<dbReference type="PROSITE" id="PS50012">
    <property type="entry name" value="RCC1_3"/>
    <property type="match status" value="4"/>
</dbReference>
<keyword evidence="1" id="KW-0677">Repeat</keyword>
<dbReference type="SUPFAM" id="SSF50985">
    <property type="entry name" value="RCC1/BLIP-II"/>
    <property type="match status" value="1"/>
</dbReference>
<feature type="region of interest" description="Disordered" evidence="2">
    <location>
        <begin position="1"/>
        <end position="30"/>
    </location>
</feature>
<dbReference type="Gene3D" id="2.130.10.30">
    <property type="entry name" value="Regulator of chromosome condensation 1/beta-lactamase-inhibitor protein II"/>
    <property type="match status" value="2"/>
</dbReference>
<name>A0A2W5TBF7_9BACT</name>
<sequence length="490" mass="50146">MDPGRRGSDAWRSAPAPRQRRRTHGRTSSRSAAPWCDRALSANDAVLCKATTLSTINTVCNNPGFVTPTPADSPEALACRQAVANRRVDVCAAAGAGAPANCATSATANLFTACDVAYGVGTPTNASCKQSLVCDPAYAAGSPAHTNCVAILNSVPTTFPAPATPYTPTAVVVPNTTFTSIAFNQNASSALDSNGQLWSWGDNASGQLCLGDTAQRIVPTQVAPFLTAAASLVAISRGYDHLLALDSTGKVWGCGLNSVGQLGDGTSGAANNRSAPTAVVGLPANIVQVAVGAASSYALSADGTVWAWGRNQYGNLGNGMTATSTAANPTPAQVPGLTDVTMLATGRDHVLALKRDGTVWAWGLNGSHQVNASTTDVLSPVMVMGIVDARGVYANGNQGFYEDAEGRLWGWGQNGSGNLGIPDDEDQPSPSAAVFGVSGVLDVGIGALQGFAMRGTQVFAWGWSFHGSLGAGSSAIHTWPYRTPVLVALP</sequence>
<feature type="domain" description="RCC1-like" evidence="3">
    <location>
        <begin position="230"/>
        <end position="480"/>
    </location>
</feature>
<dbReference type="InterPro" id="IPR051625">
    <property type="entry name" value="Signaling_Regulatory_Domain"/>
</dbReference>
<dbReference type="PANTHER" id="PTHR22872:SF2">
    <property type="entry name" value="INHIBITOR OF BRUTON TYROSINE KINASE"/>
    <property type="match status" value="1"/>
</dbReference>
<dbReference type="AlphaFoldDB" id="A0A2W5TBF7"/>
<dbReference type="InterPro" id="IPR000408">
    <property type="entry name" value="Reg_chr_condens"/>
</dbReference>
<evidence type="ECO:0000313" key="5">
    <source>
        <dbReference type="Proteomes" id="UP000249061"/>
    </source>
</evidence>
<evidence type="ECO:0000259" key="3">
    <source>
        <dbReference type="Pfam" id="PF25390"/>
    </source>
</evidence>
<protein>
    <recommendedName>
        <fullName evidence="3">RCC1-like domain-containing protein</fullName>
    </recommendedName>
</protein>
<dbReference type="Proteomes" id="UP000249061">
    <property type="component" value="Unassembled WGS sequence"/>
</dbReference>
<accession>A0A2W5TBF7</accession>
<dbReference type="PANTHER" id="PTHR22872">
    <property type="entry name" value="BTK-BINDING PROTEIN-RELATED"/>
    <property type="match status" value="1"/>
</dbReference>
<evidence type="ECO:0000313" key="4">
    <source>
        <dbReference type="EMBL" id="PZR12829.1"/>
    </source>
</evidence>
<dbReference type="Pfam" id="PF25390">
    <property type="entry name" value="WD40_RLD"/>
    <property type="match status" value="1"/>
</dbReference>
<comment type="caution">
    <text evidence="4">The sequence shown here is derived from an EMBL/GenBank/DDBJ whole genome shotgun (WGS) entry which is preliminary data.</text>
</comment>
<organism evidence="4 5">
    <name type="scientific">Archangium gephyra</name>
    <dbReference type="NCBI Taxonomy" id="48"/>
    <lineage>
        <taxon>Bacteria</taxon>
        <taxon>Pseudomonadati</taxon>
        <taxon>Myxococcota</taxon>
        <taxon>Myxococcia</taxon>
        <taxon>Myxococcales</taxon>
        <taxon>Cystobacterineae</taxon>
        <taxon>Archangiaceae</taxon>
        <taxon>Archangium</taxon>
    </lineage>
</organism>
<dbReference type="InterPro" id="IPR058923">
    <property type="entry name" value="RCC1-like_dom"/>
</dbReference>
<gene>
    <name evidence="4" type="ORF">DI536_14810</name>
</gene>
<feature type="compositionally biased region" description="Basic residues" evidence="2">
    <location>
        <begin position="18"/>
        <end position="27"/>
    </location>
</feature>
<dbReference type="PRINTS" id="PR00633">
    <property type="entry name" value="RCCNDNSATION"/>
</dbReference>
<reference evidence="4 5" key="1">
    <citation type="submission" date="2017-08" db="EMBL/GenBank/DDBJ databases">
        <title>Infants hospitalized years apart are colonized by the same room-sourced microbial strains.</title>
        <authorList>
            <person name="Brooks B."/>
            <person name="Olm M.R."/>
            <person name="Firek B.A."/>
            <person name="Baker R."/>
            <person name="Thomas B.C."/>
            <person name="Morowitz M.J."/>
            <person name="Banfield J.F."/>
        </authorList>
    </citation>
    <scope>NUCLEOTIDE SEQUENCE [LARGE SCALE GENOMIC DNA]</scope>
    <source>
        <strain evidence="4">S2_003_000_R2_14</strain>
    </source>
</reference>
<dbReference type="InterPro" id="IPR009091">
    <property type="entry name" value="RCC1/BLIP-II"/>
</dbReference>
<dbReference type="Pfam" id="PF13540">
    <property type="entry name" value="RCC1_2"/>
    <property type="match status" value="1"/>
</dbReference>
<dbReference type="EMBL" id="QFQP01000011">
    <property type="protein sequence ID" value="PZR12829.1"/>
    <property type="molecule type" value="Genomic_DNA"/>
</dbReference>
<evidence type="ECO:0000256" key="1">
    <source>
        <dbReference type="ARBA" id="ARBA00022737"/>
    </source>
</evidence>
<proteinExistence type="predicted"/>
<evidence type="ECO:0000256" key="2">
    <source>
        <dbReference type="SAM" id="MobiDB-lite"/>
    </source>
</evidence>